<name>A0A2V4E0L4_9GAMM</name>
<proteinExistence type="predicted"/>
<gene>
    <name evidence="1" type="ORF">DKK79_10220</name>
</gene>
<sequence length="263" mass="31186">MKKLIFIVLFTCSYYSYSEVNIKVYNNYLIYSYPELSPHSTTIKRQEISSTIPFNLPFTKVAGKNTIIECQKNGFITFINKKNLGLWLIDYEKKFRLISNSFVNSSSEAKSTQISKYDITFNENNDIQKESLSKNDFFDINTNYIYDEKKRLINFLEKVNAFFVMNKIDYTNQNLAKLIKSENVEDPELFSSDETSNEIIEYIYDDENRIIQTKQSMYLAETKNRINMDCFFINHNKYGDWTKGYCSANKKNLGDFKREIEYW</sequence>
<dbReference type="RefSeq" id="WP_110423973.1">
    <property type="nucleotide sequence ID" value="NZ_QGLP01000005.1"/>
</dbReference>
<dbReference type="EMBL" id="QGLP01000005">
    <property type="protein sequence ID" value="PXZ04711.1"/>
    <property type="molecule type" value="Genomic_DNA"/>
</dbReference>
<organism evidence="1 2">
    <name type="scientific">Gilliamella apicola</name>
    <dbReference type="NCBI Taxonomy" id="1196095"/>
    <lineage>
        <taxon>Bacteria</taxon>
        <taxon>Pseudomonadati</taxon>
        <taxon>Pseudomonadota</taxon>
        <taxon>Gammaproteobacteria</taxon>
        <taxon>Orbales</taxon>
        <taxon>Orbaceae</taxon>
        <taxon>Gilliamella</taxon>
    </lineage>
</organism>
<protein>
    <submittedName>
        <fullName evidence="1">Uncharacterized protein</fullName>
    </submittedName>
</protein>
<reference evidence="1 2" key="1">
    <citation type="submission" date="2018-05" db="EMBL/GenBank/DDBJ databases">
        <title>Reference genomes for bee gut microbiota database.</title>
        <authorList>
            <person name="Ellegaard K.M."/>
        </authorList>
    </citation>
    <scope>NUCLEOTIDE SEQUENCE [LARGE SCALE GENOMIC DNA]</scope>
    <source>
        <strain evidence="1 2">ESL0177</strain>
    </source>
</reference>
<accession>A0A2V4E0L4</accession>
<evidence type="ECO:0000313" key="1">
    <source>
        <dbReference type="EMBL" id="PXZ04711.1"/>
    </source>
</evidence>
<dbReference type="AlphaFoldDB" id="A0A2V4E0L4"/>
<dbReference type="Proteomes" id="UP000247483">
    <property type="component" value="Unassembled WGS sequence"/>
</dbReference>
<evidence type="ECO:0000313" key="2">
    <source>
        <dbReference type="Proteomes" id="UP000247483"/>
    </source>
</evidence>
<comment type="caution">
    <text evidence="1">The sequence shown here is derived from an EMBL/GenBank/DDBJ whole genome shotgun (WGS) entry which is preliminary data.</text>
</comment>